<comment type="caution">
    <text evidence="2">The sequence shown here is derived from an EMBL/GenBank/DDBJ whole genome shotgun (WGS) entry which is preliminary data.</text>
</comment>
<feature type="compositionally biased region" description="Basic and acidic residues" evidence="1">
    <location>
        <begin position="13"/>
        <end position="36"/>
    </location>
</feature>
<gene>
    <name evidence="2" type="ORF">GCM10022289_17680</name>
</gene>
<feature type="region of interest" description="Disordered" evidence="1">
    <location>
        <begin position="9"/>
        <end position="36"/>
    </location>
</feature>
<accession>A0ABP8BB54</accession>
<dbReference type="Proteomes" id="UP001501772">
    <property type="component" value="Unassembled WGS sequence"/>
</dbReference>
<proteinExistence type="predicted"/>
<sequence>MVIPAIALLTHSNEPHAATETHQQDKASANVHEKAMHPDSVLLSKVNHLPAQKPLDFTAKRAVKPNPEITDNK</sequence>
<reference evidence="3" key="1">
    <citation type="journal article" date="2019" name="Int. J. Syst. Evol. Microbiol.">
        <title>The Global Catalogue of Microorganisms (GCM) 10K type strain sequencing project: providing services to taxonomists for standard genome sequencing and annotation.</title>
        <authorList>
            <consortium name="The Broad Institute Genomics Platform"/>
            <consortium name="The Broad Institute Genome Sequencing Center for Infectious Disease"/>
            <person name="Wu L."/>
            <person name="Ma J."/>
        </authorList>
    </citation>
    <scope>NUCLEOTIDE SEQUENCE [LARGE SCALE GENOMIC DNA]</scope>
    <source>
        <strain evidence="3">JCM 17626</strain>
    </source>
</reference>
<evidence type="ECO:0000256" key="1">
    <source>
        <dbReference type="SAM" id="MobiDB-lite"/>
    </source>
</evidence>
<keyword evidence="3" id="KW-1185">Reference proteome</keyword>
<name>A0ABP8BB54_9SPHI</name>
<organism evidence="2 3">
    <name type="scientific">Pedobacter jeongneungensis</name>
    <dbReference type="NCBI Taxonomy" id="947309"/>
    <lineage>
        <taxon>Bacteria</taxon>
        <taxon>Pseudomonadati</taxon>
        <taxon>Bacteroidota</taxon>
        <taxon>Sphingobacteriia</taxon>
        <taxon>Sphingobacteriales</taxon>
        <taxon>Sphingobacteriaceae</taxon>
        <taxon>Pedobacter</taxon>
    </lineage>
</organism>
<evidence type="ECO:0000313" key="3">
    <source>
        <dbReference type="Proteomes" id="UP001501772"/>
    </source>
</evidence>
<evidence type="ECO:0000313" key="2">
    <source>
        <dbReference type="EMBL" id="GAA4202640.1"/>
    </source>
</evidence>
<protein>
    <submittedName>
        <fullName evidence="2">Uncharacterized protein</fullName>
    </submittedName>
</protein>
<dbReference type="EMBL" id="BAABBY010000004">
    <property type="protein sequence ID" value="GAA4202640.1"/>
    <property type="molecule type" value="Genomic_DNA"/>
</dbReference>